<name>A0A1H9LVQ6_9GAMM</name>
<feature type="coiled-coil region" evidence="1">
    <location>
        <begin position="1"/>
        <end position="57"/>
    </location>
</feature>
<organism evidence="2 3">
    <name type="scientific">Solimonas aquatica</name>
    <dbReference type="NCBI Taxonomy" id="489703"/>
    <lineage>
        <taxon>Bacteria</taxon>
        <taxon>Pseudomonadati</taxon>
        <taxon>Pseudomonadota</taxon>
        <taxon>Gammaproteobacteria</taxon>
        <taxon>Nevskiales</taxon>
        <taxon>Nevskiaceae</taxon>
        <taxon>Solimonas</taxon>
    </lineage>
</organism>
<reference evidence="2 3" key="1">
    <citation type="submission" date="2016-10" db="EMBL/GenBank/DDBJ databases">
        <authorList>
            <person name="de Groot N.N."/>
        </authorList>
    </citation>
    <scope>NUCLEOTIDE SEQUENCE [LARGE SCALE GENOMIC DNA]</scope>
    <source>
        <strain evidence="2 3">DSM 25927</strain>
    </source>
</reference>
<dbReference type="OrthoDB" id="6197894at2"/>
<accession>A0A1H9LVQ6</accession>
<gene>
    <name evidence="2" type="ORF">SAMN04488038_11774</name>
</gene>
<keyword evidence="1" id="KW-0175">Coiled coil</keyword>
<proteinExistence type="predicted"/>
<dbReference type="AlphaFoldDB" id="A0A1H9LVQ6"/>
<dbReference type="Proteomes" id="UP000199233">
    <property type="component" value="Unassembled WGS sequence"/>
</dbReference>
<dbReference type="RefSeq" id="WP_093289347.1">
    <property type="nucleotide sequence ID" value="NZ_FOFS01000017.1"/>
</dbReference>
<dbReference type="EMBL" id="FOFS01000017">
    <property type="protein sequence ID" value="SER15438.1"/>
    <property type="molecule type" value="Genomic_DNA"/>
</dbReference>
<sequence>MTRLKLALHNELQALELLRDELKLQAHLLKAEAGTRWQQLEQDWARLKEQVQRAEVAGGQAESELQAAAQLLVETLKTGYGQIKNALRS</sequence>
<protein>
    <submittedName>
        <fullName evidence="2">Uncharacterized protein</fullName>
    </submittedName>
</protein>
<evidence type="ECO:0000256" key="1">
    <source>
        <dbReference type="SAM" id="Coils"/>
    </source>
</evidence>
<keyword evidence="3" id="KW-1185">Reference proteome</keyword>
<evidence type="ECO:0000313" key="2">
    <source>
        <dbReference type="EMBL" id="SER15438.1"/>
    </source>
</evidence>
<dbReference type="STRING" id="489703.SAMN04488038_11774"/>
<evidence type="ECO:0000313" key="3">
    <source>
        <dbReference type="Proteomes" id="UP000199233"/>
    </source>
</evidence>